<organism evidence="2">
    <name type="scientific">marine sediment metagenome</name>
    <dbReference type="NCBI Taxonomy" id="412755"/>
    <lineage>
        <taxon>unclassified sequences</taxon>
        <taxon>metagenomes</taxon>
        <taxon>ecological metagenomes</taxon>
    </lineage>
</organism>
<gene>
    <name evidence="2" type="ORF">S03H2_19203</name>
</gene>
<name>X1FEW0_9ZZZZ</name>
<feature type="non-terminal residue" evidence="2">
    <location>
        <position position="83"/>
    </location>
</feature>
<feature type="transmembrane region" description="Helical" evidence="1">
    <location>
        <begin position="31"/>
        <end position="55"/>
    </location>
</feature>
<evidence type="ECO:0000313" key="2">
    <source>
        <dbReference type="EMBL" id="GAH44171.1"/>
    </source>
</evidence>
<evidence type="ECO:0000256" key="1">
    <source>
        <dbReference type="SAM" id="Phobius"/>
    </source>
</evidence>
<dbReference type="AlphaFoldDB" id="X1FEW0"/>
<keyword evidence="1" id="KW-0812">Transmembrane</keyword>
<protein>
    <submittedName>
        <fullName evidence="2">Uncharacterized protein</fullName>
    </submittedName>
</protein>
<accession>X1FEW0</accession>
<reference evidence="2" key="1">
    <citation type="journal article" date="2014" name="Front. Microbiol.">
        <title>High frequency of phylogenetically diverse reductive dehalogenase-homologous genes in deep subseafloor sedimentary metagenomes.</title>
        <authorList>
            <person name="Kawai M."/>
            <person name="Futagami T."/>
            <person name="Toyoda A."/>
            <person name="Takaki Y."/>
            <person name="Nishi S."/>
            <person name="Hori S."/>
            <person name="Arai W."/>
            <person name="Tsubouchi T."/>
            <person name="Morono Y."/>
            <person name="Uchiyama I."/>
            <person name="Ito T."/>
            <person name="Fujiyama A."/>
            <person name="Inagaki F."/>
            <person name="Takami H."/>
        </authorList>
    </citation>
    <scope>NUCLEOTIDE SEQUENCE</scope>
    <source>
        <strain evidence="2">Expedition CK06-06</strain>
    </source>
</reference>
<keyword evidence="1" id="KW-0472">Membrane</keyword>
<proteinExistence type="predicted"/>
<comment type="caution">
    <text evidence="2">The sequence shown here is derived from an EMBL/GenBank/DDBJ whole genome shotgun (WGS) entry which is preliminary data.</text>
</comment>
<sequence>MNMSKIRKEKLEPRTVNRNPKLKEKSAYRSVVLSAVIGGILLITSILLNGGYLLLFVSENLLFQTLDITIKVLVILFFFIFMT</sequence>
<keyword evidence="1" id="KW-1133">Transmembrane helix</keyword>
<dbReference type="EMBL" id="BARU01010013">
    <property type="protein sequence ID" value="GAH44171.1"/>
    <property type="molecule type" value="Genomic_DNA"/>
</dbReference>
<feature type="transmembrane region" description="Helical" evidence="1">
    <location>
        <begin position="61"/>
        <end position="81"/>
    </location>
</feature>